<dbReference type="SUPFAM" id="SSF51905">
    <property type="entry name" value="FAD/NAD(P)-binding domain"/>
    <property type="match status" value="2"/>
</dbReference>
<dbReference type="AlphaFoldDB" id="A0AAE4APM6"/>
<evidence type="ECO:0000313" key="8">
    <source>
        <dbReference type="Proteomes" id="UP001238163"/>
    </source>
</evidence>
<dbReference type="PANTHER" id="PTHR43498">
    <property type="entry name" value="FERREDOXIN:COB-COM HETERODISULFIDE REDUCTASE SUBUNIT A"/>
    <property type="match status" value="1"/>
</dbReference>
<accession>A0AAE4APM6</accession>
<evidence type="ECO:0000256" key="5">
    <source>
        <dbReference type="ARBA" id="ARBA00023014"/>
    </source>
</evidence>
<keyword evidence="4" id="KW-0408">Iron</keyword>
<evidence type="ECO:0000256" key="1">
    <source>
        <dbReference type="ARBA" id="ARBA00022485"/>
    </source>
</evidence>
<dbReference type="EMBL" id="JAUSVL010000001">
    <property type="protein sequence ID" value="MDQ0290158.1"/>
    <property type="molecule type" value="Genomic_DNA"/>
</dbReference>
<evidence type="ECO:0000256" key="4">
    <source>
        <dbReference type="ARBA" id="ARBA00023004"/>
    </source>
</evidence>
<comment type="caution">
    <text evidence="7">The sequence shown here is derived from an EMBL/GenBank/DDBJ whole genome shotgun (WGS) entry which is preliminary data.</text>
</comment>
<dbReference type="PRINTS" id="PR00411">
    <property type="entry name" value="PNDRDTASEI"/>
</dbReference>
<dbReference type="InterPro" id="IPR039650">
    <property type="entry name" value="HdrA-like"/>
</dbReference>
<sequence length="1121" mass="119635">MRPLVIASMLLFPVLGHCAQRSVLERSRAIPMAAEVDLVVVGSSVGGIAAATAAAEAGLKVFVVAPRMYLGEDLCAPYRLWLAPGEEPDTPMARAIFSDPTAERGEMFTYEASLPSQDKHKDSTPPRLLNDGQWDSAVNQSVEYGGDVSVVCDLGSVQSLREVRARVYQAPRNYAVRTVVVATSTDGTAWQPAGEIQNDGYNTASYFDAALTLALPVTVRARYVRFELRKCEQSKRLLVGELQVFVEKAPDPQAAERVFNTTPMLVKSSLEESLIAAGAQFVYGSPATEVLRDDSGRLAGVVIANRAGRQAIKAKAVLDATGLAWFARQVGAKVAGRSSGEQLFRRVVFGGEPCSGAGIESCRRVPLRVPVGGEGPAAYGDGGFGNTVQKINGPMMDAHPEAYEYTLRLPLADSSFAAWAAAEQLARDLTFDAKQVEESELLLPLQTEQIDAAGIAGYYLAPTVDGSSILATIRAGSVLGADIAKALAPQTAPTGVRVAGLPATQATERAGELRETLGGFRPMAEPGETVPSPESALPVLGEYDVVVVGGGTSGAPAAISAARAGARTLVVEYLHALGGTGTVGLIGIYCAGYREGFTAEVDRGIKAIGSPTYVVGKQEYWRREIRQAGGDIWFGVLGCGAYRVGDKVAGVIVATPEGRGVVLAKVVIDGSGNADVATAAGAEVAYNSADDEAMQGSGLCYRAPGASYINTDWTYVDEVDMVDVTTVMIAAKRKFRSAYDLCQLIDTRERRRIVGDLTLDPLDIINQRRFPDTIQISQGGKLDKHGAPVHPYYFVNNHRGGLSYTPYRCILPRGLDGLLVVGLGLSAHRDAIPSVRMQPCLQNLGYAAGRAAAMAAKGDLPTRGIDLKALQAHLVEIKCLTPDVPEHVDSYPLPSAELEAAARQLAEKDYAKLGLLMADVERSLPLLRAAYASAATPEGKLRVAHILGMLGDGTGIETLIAVIGGTEDYGEENISYYFPNITWLDSYILAAGFSRDRRALPVLHARAEKLFSQASGEWKHVRSMLMALEAQGSKESLPLVAAYAKKSGRIRPAIRDVITDVRQRNRSGSLELVVSRVLYNLGDSDGFAEAVLHDFSQDVRGHYRRHALAVLAQGPGKALRP</sequence>
<protein>
    <submittedName>
        <fullName evidence="7">Flavin-dependent dehydrogenase</fullName>
    </submittedName>
</protein>
<dbReference type="GO" id="GO:0051539">
    <property type="term" value="F:4 iron, 4 sulfur cluster binding"/>
    <property type="evidence" value="ECO:0007669"/>
    <property type="project" value="UniProtKB-KW"/>
</dbReference>
<reference evidence="7" key="1">
    <citation type="submission" date="2023-07" db="EMBL/GenBank/DDBJ databases">
        <title>Genomic Encyclopedia of Type Strains, Phase IV (KMG-IV): sequencing the most valuable type-strain genomes for metagenomic binning, comparative biology and taxonomic classification.</title>
        <authorList>
            <person name="Goeker M."/>
        </authorList>
    </citation>
    <scope>NUCLEOTIDE SEQUENCE</scope>
    <source>
        <strain evidence="7">DSM 24202</strain>
    </source>
</reference>
<feature type="domain" description="F5/8 type C" evidence="6">
    <location>
        <begin position="122"/>
        <end position="233"/>
    </location>
</feature>
<organism evidence="7 8">
    <name type="scientific">Oligosphaera ethanolica</name>
    <dbReference type="NCBI Taxonomy" id="760260"/>
    <lineage>
        <taxon>Bacteria</taxon>
        <taxon>Pseudomonadati</taxon>
        <taxon>Lentisphaerota</taxon>
        <taxon>Oligosphaeria</taxon>
        <taxon>Oligosphaerales</taxon>
        <taxon>Oligosphaeraceae</taxon>
        <taxon>Oligosphaera</taxon>
    </lineage>
</organism>
<keyword evidence="1" id="KW-0004">4Fe-4S</keyword>
<dbReference type="Pfam" id="PF00754">
    <property type="entry name" value="F5_F8_type_C"/>
    <property type="match status" value="1"/>
</dbReference>
<dbReference type="GO" id="GO:0016491">
    <property type="term" value="F:oxidoreductase activity"/>
    <property type="evidence" value="ECO:0007669"/>
    <property type="project" value="UniProtKB-KW"/>
</dbReference>
<dbReference type="RefSeq" id="WP_307261574.1">
    <property type="nucleotide sequence ID" value="NZ_JAUSVL010000001.1"/>
</dbReference>
<keyword evidence="3" id="KW-0560">Oxidoreductase</keyword>
<proteinExistence type="predicted"/>
<gene>
    <name evidence="7" type="ORF">J3R75_002265</name>
</gene>
<dbReference type="Gene3D" id="2.60.120.260">
    <property type="entry name" value="Galactose-binding domain-like"/>
    <property type="match status" value="1"/>
</dbReference>
<dbReference type="Proteomes" id="UP001238163">
    <property type="component" value="Unassembled WGS sequence"/>
</dbReference>
<keyword evidence="8" id="KW-1185">Reference proteome</keyword>
<evidence type="ECO:0000256" key="2">
    <source>
        <dbReference type="ARBA" id="ARBA00022723"/>
    </source>
</evidence>
<evidence type="ECO:0000256" key="3">
    <source>
        <dbReference type="ARBA" id="ARBA00023002"/>
    </source>
</evidence>
<keyword evidence="2" id="KW-0479">Metal-binding</keyword>
<dbReference type="GO" id="GO:0046872">
    <property type="term" value="F:metal ion binding"/>
    <property type="evidence" value="ECO:0007669"/>
    <property type="project" value="UniProtKB-KW"/>
</dbReference>
<dbReference type="Pfam" id="PF12831">
    <property type="entry name" value="FAD_oxidored"/>
    <property type="match status" value="4"/>
</dbReference>
<dbReference type="Gene3D" id="3.50.50.60">
    <property type="entry name" value="FAD/NAD(P)-binding domain"/>
    <property type="match status" value="3"/>
</dbReference>
<dbReference type="PANTHER" id="PTHR43498:SF1">
    <property type="entry name" value="COB--COM HETERODISULFIDE REDUCTASE IRON-SULFUR SUBUNIT A"/>
    <property type="match status" value="1"/>
</dbReference>
<dbReference type="InterPro" id="IPR000421">
    <property type="entry name" value="FA58C"/>
</dbReference>
<evidence type="ECO:0000313" key="7">
    <source>
        <dbReference type="EMBL" id="MDQ0290158.1"/>
    </source>
</evidence>
<name>A0AAE4APM6_9BACT</name>
<dbReference type="InterPro" id="IPR036188">
    <property type="entry name" value="FAD/NAD-bd_sf"/>
</dbReference>
<keyword evidence="5" id="KW-0411">Iron-sulfur</keyword>
<evidence type="ECO:0000259" key="6">
    <source>
        <dbReference type="Pfam" id="PF00754"/>
    </source>
</evidence>